<dbReference type="OrthoDB" id="6624493at2759"/>
<name>A0A2J7RRE9_9NEOP</name>
<keyword evidence="1" id="KW-0472">Membrane</keyword>
<keyword evidence="1" id="KW-1133">Transmembrane helix</keyword>
<evidence type="ECO:0000313" key="4">
    <source>
        <dbReference type="Proteomes" id="UP000235965"/>
    </source>
</evidence>
<dbReference type="InParanoid" id="A0A2J7RRE9"/>
<evidence type="ECO:0000313" key="3">
    <source>
        <dbReference type="EMBL" id="PNF43411.1"/>
    </source>
</evidence>
<dbReference type="AlphaFoldDB" id="A0A2J7RRE9"/>
<reference evidence="3 4" key="1">
    <citation type="submission" date="2017-12" db="EMBL/GenBank/DDBJ databases">
        <title>Hemimetabolous genomes reveal molecular basis of termite eusociality.</title>
        <authorList>
            <person name="Harrison M.C."/>
            <person name="Jongepier E."/>
            <person name="Robertson H.M."/>
            <person name="Arning N."/>
            <person name="Bitard-Feildel T."/>
            <person name="Chao H."/>
            <person name="Childers C.P."/>
            <person name="Dinh H."/>
            <person name="Doddapaneni H."/>
            <person name="Dugan S."/>
            <person name="Gowin J."/>
            <person name="Greiner C."/>
            <person name="Han Y."/>
            <person name="Hu H."/>
            <person name="Hughes D.S.T."/>
            <person name="Huylmans A.-K."/>
            <person name="Kemena C."/>
            <person name="Kremer L.P.M."/>
            <person name="Lee S.L."/>
            <person name="Lopez-Ezquerra A."/>
            <person name="Mallet L."/>
            <person name="Monroy-Kuhn J.M."/>
            <person name="Moser A."/>
            <person name="Murali S.C."/>
            <person name="Muzny D.M."/>
            <person name="Otani S."/>
            <person name="Piulachs M.-D."/>
            <person name="Poelchau M."/>
            <person name="Qu J."/>
            <person name="Schaub F."/>
            <person name="Wada-Katsumata A."/>
            <person name="Worley K.C."/>
            <person name="Xie Q."/>
            <person name="Ylla G."/>
            <person name="Poulsen M."/>
            <person name="Gibbs R.A."/>
            <person name="Schal C."/>
            <person name="Richards S."/>
            <person name="Belles X."/>
            <person name="Korb J."/>
            <person name="Bornberg-Bauer E."/>
        </authorList>
    </citation>
    <scope>NUCLEOTIDE SEQUENCE [LARGE SCALE GENOMIC DNA]</scope>
    <source>
        <tissue evidence="3">Whole body</tissue>
    </source>
</reference>
<evidence type="ECO:0008006" key="5">
    <source>
        <dbReference type="Google" id="ProtNLM"/>
    </source>
</evidence>
<feature type="chain" id="PRO_5014425565" description="Envelope fusion protein" evidence="2">
    <location>
        <begin position="23"/>
        <end position="721"/>
    </location>
</feature>
<protein>
    <recommendedName>
        <fullName evidence="5">Envelope fusion protein</fullName>
    </recommendedName>
</protein>
<accession>A0A2J7RRE9</accession>
<evidence type="ECO:0000256" key="1">
    <source>
        <dbReference type="SAM" id="Phobius"/>
    </source>
</evidence>
<keyword evidence="4" id="KW-1185">Reference proteome</keyword>
<comment type="caution">
    <text evidence="3">The sequence shown here is derived from an EMBL/GenBank/DDBJ whole genome shotgun (WGS) entry which is preliminary data.</text>
</comment>
<dbReference type="Proteomes" id="UP000235965">
    <property type="component" value="Unassembled WGS sequence"/>
</dbReference>
<gene>
    <name evidence="3" type="ORF">B7P43_G13447</name>
</gene>
<dbReference type="Pfam" id="PF12259">
    <property type="entry name" value="Baculo_F"/>
    <property type="match status" value="1"/>
</dbReference>
<dbReference type="InterPro" id="IPR022048">
    <property type="entry name" value="Envelope_fusion-like"/>
</dbReference>
<keyword evidence="1" id="KW-0812">Transmembrane</keyword>
<evidence type="ECO:0000256" key="2">
    <source>
        <dbReference type="SAM" id="SignalP"/>
    </source>
</evidence>
<sequence>MKEKAWMNVLFLLWWYVYVTKIDQHTGVCAETLDLDKGSRITQITSQTGVYFDSMGSIYFFPTEWSLVTYVDLRPVKDLWRQTKQRIVTLSEMCNRLSNETWFIYTDCRPSAPYFQSKRRLVDRLKDILIDLVGQEQTRSKRDLFDFGGKILKFLFGTATEEEVTLNYDHIMEMEKDHKEILRIASEQLLVLKSTIVTMNSTSRDILRNEQKLKKILENLAHNVELQDTKLKYEIDTSLVLNELIKQIERGIEECQRTFDLLIDVYLHAQNGVLQPQIITIQKIKEVLTQETMPESTMFPPFSSAELISLIRPIIYTQGSFLVYVVKIPLILETRFTLYRVIPFPVIMQSNATTKVLNVRKEYSFVDSLNRQYGHISRYELEKCLQPNNLNYVCAEMTPIVTYVPNVDCVATLLHPNNQKIPDDCTFNYLPLRQVIWIPLHLSNAWLYVAPQLELFTTVCQDGQRHSDRLQGRGILVLRQDCKGLGSKSILYPLSHHETNLTKDDILPLVDVNIDCCLTLPEQEKIKDVPLNLPLSNIMASINEINSASLRIDEVNTLLEEQRLQEERRTFSWRKLGTSWYTYLFSLLVFICIWCGGCCCCSCCRKCTFWLFNQCSPKKWWADSRQICSNITFTNSSINQINVSSDPIPLTQGRPERRSLMSVHVAEVSTDQPKKSESNQSLHSTHELIELHEKDAEREQVQPLRRSDRVKKRELWSMYKN</sequence>
<feature type="transmembrane region" description="Helical" evidence="1">
    <location>
        <begin position="580"/>
        <end position="604"/>
    </location>
</feature>
<proteinExistence type="predicted"/>
<dbReference type="EMBL" id="NEVH01000607">
    <property type="protein sequence ID" value="PNF43411.1"/>
    <property type="molecule type" value="Genomic_DNA"/>
</dbReference>
<feature type="signal peptide" evidence="2">
    <location>
        <begin position="1"/>
        <end position="22"/>
    </location>
</feature>
<organism evidence="3 4">
    <name type="scientific">Cryptotermes secundus</name>
    <dbReference type="NCBI Taxonomy" id="105785"/>
    <lineage>
        <taxon>Eukaryota</taxon>
        <taxon>Metazoa</taxon>
        <taxon>Ecdysozoa</taxon>
        <taxon>Arthropoda</taxon>
        <taxon>Hexapoda</taxon>
        <taxon>Insecta</taxon>
        <taxon>Pterygota</taxon>
        <taxon>Neoptera</taxon>
        <taxon>Polyneoptera</taxon>
        <taxon>Dictyoptera</taxon>
        <taxon>Blattodea</taxon>
        <taxon>Blattoidea</taxon>
        <taxon>Termitoidae</taxon>
        <taxon>Kalotermitidae</taxon>
        <taxon>Cryptotermitinae</taxon>
        <taxon>Cryptotermes</taxon>
    </lineage>
</organism>
<keyword evidence="2" id="KW-0732">Signal</keyword>